<reference evidence="2" key="1">
    <citation type="journal article" date="2020" name="Nature">
        <title>Giant virus diversity and host interactions through global metagenomics.</title>
        <authorList>
            <person name="Schulz F."/>
            <person name="Roux S."/>
            <person name="Paez-Espino D."/>
            <person name="Jungbluth S."/>
            <person name="Walsh D.A."/>
            <person name="Denef V.J."/>
            <person name="McMahon K.D."/>
            <person name="Konstantinidis K.T."/>
            <person name="Eloe-Fadrosh E.A."/>
            <person name="Kyrpides N.C."/>
            <person name="Woyke T."/>
        </authorList>
    </citation>
    <scope>NUCLEOTIDE SEQUENCE</scope>
    <source>
        <strain evidence="2">GVMAG-M-3300025880-75</strain>
    </source>
</reference>
<dbReference type="SUPFAM" id="SSF51197">
    <property type="entry name" value="Clavaminate synthase-like"/>
    <property type="match status" value="1"/>
</dbReference>
<evidence type="ECO:0000313" key="2">
    <source>
        <dbReference type="EMBL" id="QHU02123.1"/>
    </source>
</evidence>
<proteinExistence type="predicted"/>
<evidence type="ECO:0000259" key="1">
    <source>
        <dbReference type="Pfam" id="PF08241"/>
    </source>
</evidence>
<dbReference type="InterPro" id="IPR029063">
    <property type="entry name" value="SAM-dependent_MTases_sf"/>
</dbReference>
<protein>
    <recommendedName>
        <fullName evidence="1">Methyltransferase type 11 domain-containing protein</fullName>
    </recommendedName>
</protein>
<dbReference type="Gene3D" id="3.40.50.150">
    <property type="entry name" value="Vaccinia Virus protein VP39"/>
    <property type="match status" value="1"/>
</dbReference>
<dbReference type="EMBL" id="MN740355">
    <property type="protein sequence ID" value="QHU02123.1"/>
    <property type="molecule type" value="Genomic_DNA"/>
</dbReference>
<feature type="domain" description="Methyltransferase type 11" evidence="1">
    <location>
        <begin position="340"/>
        <end position="432"/>
    </location>
</feature>
<dbReference type="Pfam" id="PF08241">
    <property type="entry name" value="Methyltransf_11"/>
    <property type="match status" value="1"/>
</dbReference>
<dbReference type="InterPro" id="IPR013216">
    <property type="entry name" value="Methyltransf_11"/>
</dbReference>
<name>A0A6C0JA09_9ZZZZ</name>
<dbReference type="PANTHER" id="PTHR20883">
    <property type="entry name" value="PHYTANOYL-COA DIOXYGENASE DOMAIN CONTAINING 1"/>
    <property type="match status" value="1"/>
</dbReference>
<dbReference type="PANTHER" id="PTHR20883:SF48">
    <property type="entry name" value="ECTOINE DIOXYGENASE"/>
    <property type="match status" value="1"/>
</dbReference>
<dbReference type="SUPFAM" id="SSF53335">
    <property type="entry name" value="S-adenosyl-L-methionine-dependent methyltransferases"/>
    <property type="match status" value="1"/>
</dbReference>
<dbReference type="CDD" id="cd02440">
    <property type="entry name" value="AdoMet_MTases"/>
    <property type="match status" value="1"/>
</dbReference>
<dbReference type="GO" id="GO:0008757">
    <property type="term" value="F:S-adenosylmethionine-dependent methyltransferase activity"/>
    <property type="evidence" value="ECO:0007669"/>
    <property type="project" value="InterPro"/>
</dbReference>
<dbReference type="GO" id="GO:0016491">
    <property type="term" value="F:oxidoreductase activity"/>
    <property type="evidence" value="ECO:0007669"/>
    <property type="project" value="UniProtKB-ARBA"/>
</dbReference>
<organism evidence="2">
    <name type="scientific">viral metagenome</name>
    <dbReference type="NCBI Taxonomy" id="1070528"/>
    <lineage>
        <taxon>unclassified sequences</taxon>
        <taxon>metagenomes</taxon>
        <taxon>organismal metagenomes</taxon>
    </lineage>
</organism>
<sequence>MSEICEYKKRGFYIKRNLLTVNTCKDIISQLNEIKTDMKIPHTNIQFGYGNIINTELASIITDNMFIKKFCNKLYGQNYYYNSLYVHNKHRWVGPDVEWHQEVFNIKTFHPTNNNYTLDEIKNNFMQVYVALEDQNIENGGMRIIPYHKTILEHYDTTNTHLNHKRAITPEELDKIYKTHDIINLDLKAGDVMFFNHLIPHSSSSNNSPIDRKAMVFLTYKNNEDFDENIRTIEKEYRKSFALKYLQKTLDDKLNTQMYECGKKSKKIKKEKTWSSIFEKLPWFEEDIYNIENYSLTTLLKLNGHLTSDTGKYDIKNWEETISHFKQNIKYNDKNNYKILEVGCGAGALLKMFEKQEIYGIDPSKKYINIIKKALPQGVFINGDALCMDKYDNDFFDIIFCHSCIQYFKDYKYFNDFITLCHKKLKPCGKLCLTDLPNLDMKEKYINHRKNVIGEKKYKEKYQNINLYHFYISKSQIVDSLSNNFNNIKFTNAIKRGIEDNFYRINLFCEKNE</sequence>
<accession>A0A6C0JA09</accession>
<dbReference type="Pfam" id="PF05721">
    <property type="entry name" value="PhyH"/>
    <property type="match status" value="1"/>
</dbReference>
<dbReference type="InterPro" id="IPR008775">
    <property type="entry name" value="Phytyl_CoA_dOase-like"/>
</dbReference>
<dbReference type="GO" id="GO:0046872">
    <property type="term" value="F:metal ion binding"/>
    <property type="evidence" value="ECO:0007669"/>
    <property type="project" value="UniProtKB-ARBA"/>
</dbReference>
<dbReference type="AlphaFoldDB" id="A0A6C0JA09"/>
<dbReference type="Gene3D" id="2.60.120.620">
    <property type="entry name" value="q2cbj1_9rhob like domain"/>
    <property type="match status" value="1"/>
</dbReference>